<dbReference type="Pfam" id="PF15632">
    <property type="entry name" value="ATPgrasp_Ter"/>
    <property type="match status" value="1"/>
</dbReference>
<evidence type="ECO:0000313" key="2">
    <source>
        <dbReference type="EMBL" id="KKN36537.1"/>
    </source>
</evidence>
<dbReference type="SUPFAM" id="SSF56059">
    <property type="entry name" value="Glutathione synthetase ATP-binding domain-like"/>
    <property type="match status" value="1"/>
</dbReference>
<reference evidence="2" key="1">
    <citation type="journal article" date="2015" name="Nature">
        <title>Complex archaea that bridge the gap between prokaryotes and eukaryotes.</title>
        <authorList>
            <person name="Spang A."/>
            <person name="Saw J.H."/>
            <person name="Jorgensen S.L."/>
            <person name="Zaremba-Niedzwiedzka K."/>
            <person name="Martijn J."/>
            <person name="Lind A.E."/>
            <person name="van Eijk R."/>
            <person name="Schleper C."/>
            <person name="Guy L."/>
            <person name="Ettema T.J."/>
        </authorList>
    </citation>
    <scope>NUCLEOTIDE SEQUENCE</scope>
</reference>
<dbReference type="InterPro" id="IPR013815">
    <property type="entry name" value="ATP_grasp_subdomain_1"/>
</dbReference>
<dbReference type="Pfam" id="PF21360">
    <property type="entry name" value="PylC-like_N"/>
    <property type="match status" value="1"/>
</dbReference>
<dbReference type="InterPro" id="IPR048764">
    <property type="entry name" value="PylC_N"/>
</dbReference>
<dbReference type="GO" id="GO:0005524">
    <property type="term" value="F:ATP binding"/>
    <property type="evidence" value="ECO:0007669"/>
    <property type="project" value="InterPro"/>
</dbReference>
<accession>A0A0F9QHN6</accession>
<protein>
    <recommendedName>
        <fullName evidence="1">PylC N-terminal domain-containing protein</fullName>
    </recommendedName>
</protein>
<sequence length="315" mass="34585">MNVLVTSSSSKVLLVKGFISAAADYGAKIFTGDTTNEVATAFVGDKHFVLPRTSDRNIFIEQLAHICEIYGIKLIVPTRDGELSIMSDIKDGFAENGITILVPSKEAIEICLNKRMFSEFLNDIGLNPVPVIDDLSLVNPPYFIRPVYGASSIGVKTADTHEEAKLFMNSDFLVHPFIDSDEFSIDLLMDLQGEKALQAVCRQRVLVIGGESKISRTIDIPVLEQACLKIGQRLGLVGHNVLQAFYSEDLGVIMIEANARFGGASNLSINAGLNSPVRIMKMLVGDESAYDNEDIKFGLSMYRYSEDIIYEGDTN</sequence>
<dbReference type="EMBL" id="LAZR01001959">
    <property type="protein sequence ID" value="KKN36537.1"/>
    <property type="molecule type" value="Genomic_DNA"/>
</dbReference>
<dbReference type="Gene3D" id="3.30.1490.20">
    <property type="entry name" value="ATP-grasp fold, A domain"/>
    <property type="match status" value="1"/>
</dbReference>
<organism evidence="2">
    <name type="scientific">marine sediment metagenome</name>
    <dbReference type="NCBI Taxonomy" id="412755"/>
    <lineage>
        <taxon>unclassified sequences</taxon>
        <taxon>metagenomes</taxon>
        <taxon>ecological metagenomes</taxon>
    </lineage>
</organism>
<dbReference type="Gene3D" id="3.30.470.20">
    <property type="entry name" value="ATP-grasp fold, B domain"/>
    <property type="match status" value="1"/>
</dbReference>
<comment type="caution">
    <text evidence="2">The sequence shown here is derived from an EMBL/GenBank/DDBJ whole genome shotgun (WGS) entry which is preliminary data.</text>
</comment>
<gene>
    <name evidence="2" type="ORF">LCGC14_0772730</name>
</gene>
<evidence type="ECO:0000259" key="1">
    <source>
        <dbReference type="Pfam" id="PF21360"/>
    </source>
</evidence>
<proteinExistence type="predicted"/>
<dbReference type="Gene3D" id="3.40.50.20">
    <property type="match status" value="1"/>
</dbReference>
<dbReference type="AlphaFoldDB" id="A0A0F9QHN6"/>
<name>A0A0F9QHN6_9ZZZZ</name>
<feature type="domain" description="PylC N-terminal" evidence="1">
    <location>
        <begin position="3"/>
        <end position="101"/>
    </location>
</feature>